<feature type="domain" description="Rhodopsin" evidence="8">
    <location>
        <begin position="26"/>
        <end position="270"/>
    </location>
</feature>
<feature type="transmembrane region" description="Helical" evidence="7">
    <location>
        <begin position="41"/>
        <end position="67"/>
    </location>
</feature>
<accession>A0A0B7K9H1</accession>
<evidence type="ECO:0000256" key="7">
    <source>
        <dbReference type="SAM" id="Phobius"/>
    </source>
</evidence>
<evidence type="ECO:0000256" key="1">
    <source>
        <dbReference type="ARBA" id="ARBA00004141"/>
    </source>
</evidence>
<organism evidence="9">
    <name type="scientific">Bionectria ochroleuca</name>
    <name type="common">Gliocladium roseum</name>
    <dbReference type="NCBI Taxonomy" id="29856"/>
    <lineage>
        <taxon>Eukaryota</taxon>
        <taxon>Fungi</taxon>
        <taxon>Dikarya</taxon>
        <taxon>Ascomycota</taxon>
        <taxon>Pezizomycotina</taxon>
        <taxon>Sordariomycetes</taxon>
        <taxon>Hypocreomycetidae</taxon>
        <taxon>Hypocreales</taxon>
        <taxon>Bionectriaceae</taxon>
        <taxon>Clonostachys</taxon>
    </lineage>
</organism>
<dbReference type="AlphaFoldDB" id="A0A0B7K9H1"/>
<feature type="transmembrane region" description="Helical" evidence="7">
    <location>
        <begin position="205"/>
        <end position="231"/>
    </location>
</feature>
<comment type="similarity">
    <text evidence="5">Belongs to the SAT4 family.</text>
</comment>
<dbReference type="Pfam" id="PF20684">
    <property type="entry name" value="Fung_rhodopsin"/>
    <property type="match status" value="1"/>
</dbReference>
<sequence length="395" mass="44311">MTGLQANVFAGIGVCWGLATLALIGRVVARRMTKVRWWYEDYCCLSAFSFASAYNALCLYWCTTWYLGQIIPDTVDEIRHEDILFHSRKIAFFCSLTYAYSIGSSKLAILSLYWRLFKFSSIRIPIITLYTIVAVWLVIRTFMIFLRCSPVAAYWDDSIPGGHCNIKDSAFFFGTMLPHFLLDVIILALPVVEVSRLRLRMGQKIAIIALFLVGVVVCVASVNGLILSISADPYTTQMPYDYAITYTWGGVEVNIAVVSSCFPLLRPIFRFMFGSRALNSYDYNTYTANGASNANPTFPRTNGIELSTVGKKRKKGVDMGSSQVGLTDEEKGILGDPTSIKSPDRVHTTITRPDPDTEWFNTNEENGIRVRKDVMIEVHEVKSARSYSSDHTSQA</sequence>
<evidence type="ECO:0000259" key="8">
    <source>
        <dbReference type="Pfam" id="PF20684"/>
    </source>
</evidence>
<dbReference type="PANTHER" id="PTHR33048">
    <property type="entry name" value="PTH11-LIKE INTEGRAL MEMBRANE PROTEIN (AFU_ORTHOLOGUE AFUA_5G11245)"/>
    <property type="match status" value="1"/>
</dbReference>
<dbReference type="GO" id="GO:0016020">
    <property type="term" value="C:membrane"/>
    <property type="evidence" value="ECO:0007669"/>
    <property type="project" value="UniProtKB-SubCell"/>
</dbReference>
<dbReference type="InterPro" id="IPR052337">
    <property type="entry name" value="SAT4-like"/>
</dbReference>
<feature type="region of interest" description="Disordered" evidence="6">
    <location>
        <begin position="329"/>
        <end position="364"/>
    </location>
</feature>
<protein>
    <recommendedName>
        <fullName evidence="8">Rhodopsin domain-containing protein</fullName>
    </recommendedName>
</protein>
<proteinExistence type="inferred from homology"/>
<evidence type="ECO:0000256" key="4">
    <source>
        <dbReference type="ARBA" id="ARBA00023136"/>
    </source>
</evidence>
<keyword evidence="3 7" id="KW-1133">Transmembrane helix</keyword>
<evidence type="ECO:0000313" key="9">
    <source>
        <dbReference type="EMBL" id="CEO52177.1"/>
    </source>
</evidence>
<name>A0A0B7K9H1_BIOOC</name>
<gene>
    <name evidence="9" type="ORF">BN869_000008235_1</name>
</gene>
<evidence type="ECO:0000256" key="3">
    <source>
        <dbReference type="ARBA" id="ARBA00022989"/>
    </source>
</evidence>
<evidence type="ECO:0000256" key="6">
    <source>
        <dbReference type="SAM" id="MobiDB-lite"/>
    </source>
</evidence>
<keyword evidence="2 7" id="KW-0812">Transmembrane</keyword>
<keyword evidence="4 7" id="KW-0472">Membrane</keyword>
<reference evidence="9" key="1">
    <citation type="submission" date="2015-01" db="EMBL/GenBank/DDBJ databases">
        <authorList>
            <person name="Durling Mikael"/>
        </authorList>
    </citation>
    <scope>NUCLEOTIDE SEQUENCE</scope>
</reference>
<dbReference type="InterPro" id="IPR049326">
    <property type="entry name" value="Rhodopsin_dom_fungi"/>
</dbReference>
<feature type="transmembrane region" description="Helical" evidence="7">
    <location>
        <begin position="90"/>
        <end position="114"/>
    </location>
</feature>
<evidence type="ECO:0000256" key="5">
    <source>
        <dbReference type="ARBA" id="ARBA00038359"/>
    </source>
</evidence>
<feature type="transmembrane region" description="Helical" evidence="7">
    <location>
        <begin position="126"/>
        <end position="146"/>
    </location>
</feature>
<feature type="transmembrane region" description="Helical" evidence="7">
    <location>
        <begin position="170"/>
        <end position="193"/>
    </location>
</feature>
<feature type="transmembrane region" description="Helical" evidence="7">
    <location>
        <begin position="6"/>
        <end position="29"/>
    </location>
</feature>
<feature type="transmembrane region" description="Helical" evidence="7">
    <location>
        <begin position="243"/>
        <end position="265"/>
    </location>
</feature>
<evidence type="ECO:0000256" key="2">
    <source>
        <dbReference type="ARBA" id="ARBA00022692"/>
    </source>
</evidence>
<dbReference type="EMBL" id="CDPU01000027">
    <property type="protein sequence ID" value="CEO52177.1"/>
    <property type="molecule type" value="Genomic_DNA"/>
</dbReference>
<dbReference type="PANTHER" id="PTHR33048:SF47">
    <property type="entry name" value="INTEGRAL MEMBRANE PROTEIN-RELATED"/>
    <property type="match status" value="1"/>
</dbReference>
<comment type="subcellular location">
    <subcellularLocation>
        <location evidence="1">Membrane</location>
        <topology evidence="1">Multi-pass membrane protein</topology>
    </subcellularLocation>
</comment>